<dbReference type="HOGENOM" id="CLU_2935908_0_0_6"/>
<protein>
    <submittedName>
        <fullName evidence="1">Uncharacterized protein</fullName>
    </submittedName>
</protein>
<gene>
    <name evidence="1" type="ORF">LFA_0438</name>
</gene>
<accession>A0A098G077</accession>
<evidence type="ECO:0000313" key="1">
    <source>
        <dbReference type="EMBL" id="CEG55902.1"/>
    </source>
</evidence>
<keyword evidence="2" id="KW-1185">Reference proteome</keyword>
<dbReference type="EMBL" id="LN614827">
    <property type="protein sequence ID" value="CEG55902.1"/>
    <property type="molecule type" value="Genomic_DNA"/>
</dbReference>
<dbReference type="Proteomes" id="UP000032430">
    <property type="component" value="Chromosome I"/>
</dbReference>
<sequence length="60" mass="7058">MVQQSAGQSITVNNIIARYSNARRLILKEKDSNNKIEIYAERLNLVMITKVWSWPETHRE</sequence>
<dbReference type="KEGG" id="lfa:LFA_0438"/>
<evidence type="ECO:0000313" key="2">
    <source>
        <dbReference type="Proteomes" id="UP000032430"/>
    </source>
</evidence>
<dbReference type="AlphaFoldDB" id="A0A098G077"/>
<organism evidence="1 2">
    <name type="scientific">Legionella fallonii LLAP-10</name>
    <dbReference type="NCBI Taxonomy" id="1212491"/>
    <lineage>
        <taxon>Bacteria</taxon>
        <taxon>Pseudomonadati</taxon>
        <taxon>Pseudomonadota</taxon>
        <taxon>Gammaproteobacteria</taxon>
        <taxon>Legionellales</taxon>
        <taxon>Legionellaceae</taxon>
        <taxon>Legionella</taxon>
    </lineage>
</organism>
<name>A0A098G077_9GAMM</name>
<reference evidence="2" key="1">
    <citation type="submission" date="2014-09" db="EMBL/GenBank/DDBJ databases">
        <authorList>
            <person name="Gomez-Valero L."/>
        </authorList>
    </citation>
    <scope>NUCLEOTIDE SEQUENCE [LARGE SCALE GENOMIC DNA]</scope>
    <source>
        <strain evidence="2">ATCC700992</strain>
    </source>
</reference>
<proteinExistence type="predicted"/>